<accession>A0AA38XPF8</accession>
<organism evidence="2 3">
    <name type="scientific">Cladophialophora chaetospira</name>
    <dbReference type="NCBI Taxonomy" id="386627"/>
    <lineage>
        <taxon>Eukaryota</taxon>
        <taxon>Fungi</taxon>
        <taxon>Dikarya</taxon>
        <taxon>Ascomycota</taxon>
        <taxon>Pezizomycotina</taxon>
        <taxon>Eurotiomycetes</taxon>
        <taxon>Chaetothyriomycetidae</taxon>
        <taxon>Chaetothyriales</taxon>
        <taxon>Herpotrichiellaceae</taxon>
        <taxon>Cladophialophora</taxon>
    </lineage>
</organism>
<protein>
    <recommendedName>
        <fullName evidence="1">DUF7587 domain-containing protein</fullName>
    </recommendedName>
</protein>
<dbReference type="AlphaFoldDB" id="A0AA38XPF8"/>
<name>A0AA38XPF8_9EURO</name>
<evidence type="ECO:0000259" key="1">
    <source>
        <dbReference type="Pfam" id="PF24494"/>
    </source>
</evidence>
<dbReference type="Proteomes" id="UP001172673">
    <property type="component" value="Unassembled WGS sequence"/>
</dbReference>
<evidence type="ECO:0000313" key="3">
    <source>
        <dbReference type="Proteomes" id="UP001172673"/>
    </source>
</evidence>
<dbReference type="EMBL" id="JAPDRK010000001">
    <property type="protein sequence ID" value="KAJ9617235.1"/>
    <property type="molecule type" value="Genomic_DNA"/>
</dbReference>
<comment type="caution">
    <text evidence="2">The sequence shown here is derived from an EMBL/GenBank/DDBJ whole genome shotgun (WGS) entry which is preliminary data.</text>
</comment>
<evidence type="ECO:0000313" key="2">
    <source>
        <dbReference type="EMBL" id="KAJ9617235.1"/>
    </source>
</evidence>
<reference evidence="2" key="1">
    <citation type="submission" date="2022-10" db="EMBL/GenBank/DDBJ databases">
        <title>Culturing micro-colonial fungi from biological soil crusts in the Mojave desert and describing Neophaeococcomyces mojavensis, and introducing the new genera and species Taxawa tesnikishii.</title>
        <authorList>
            <person name="Kurbessoian T."/>
            <person name="Stajich J.E."/>
        </authorList>
    </citation>
    <scope>NUCLEOTIDE SEQUENCE</scope>
    <source>
        <strain evidence="2">TK_41</strain>
    </source>
</reference>
<sequence length="205" mass="23726">MGWASDEEGKGSNTTDFFNEQVDLAAYSVRVRAPDMFRVVPSYPVGHFRSGPEAAPKPERNNDLFARAPGLDYTWQTVRDHLTWQHVPSPFISFFTKFDMAMRWKNNFINEGAYRVYIFCYTTKFVPHLLDANELARELFLHTLENVGKRHYHEYLVLDRISVRPAGERGCLRDDLSITSKGDTEMQAQRKEMSPRITLTKVVSE</sequence>
<keyword evidence="3" id="KW-1185">Reference proteome</keyword>
<dbReference type="InterPro" id="IPR056009">
    <property type="entry name" value="DUF7587"/>
</dbReference>
<gene>
    <name evidence="2" type="ORF">H2200_000956</name>
</gene>
<proteinExistence type="predicted"/>
<dbReference type="Pfam" id="PF24494">
    <property type="entry name" value="DUF7587"/>
    <property type="match status" value="1"/>
</dbReference>
<feature type="domain" description="DUF7587" evidence="1">
    <location>
        <begin position="72"/>
        <end position="162"/>
    </location>
</feature>